<evidence type="ECO:0000313" key="2">
    <source>
        <dbReference type="EMBL" id="GBN00775.1"/>
    </source>
</evidence>
<protein>
    <submittedName>
        <fullName evidence="2">Uncharacterized protein</fullName>
    </submittedName>
</protein>
<dbReference type="Proteomes" id="UP000499080">
    <property type="component" value="Unassembled WGS sequence"/>
</dbReference>
<gene>
    <name evidence="2" type="ORF">AVEN_168993_1</name>
</gene>
<dbReference type="EMBL" id="BGPR01004548">
    <property type="protein sequence ID" value="GBN00775.1"/>
    <property type="molecule type" value="Genomic_DNA"/>
</dbReference>
<feature type="region of interest" description="Disordered" evidence="1">
    <location>
        <begin position="37"/>
        <end position="80"/>
    </location>
</feature>
<dbReference type="AlphaFoldDB" id="A0A4Y2KER1"/>
<name>A0A4Y2KER1_ARAVE</name>
<evidence type="ECO:0000313" key="3">
    <source>
        <dbReference type="Proteomes" id="UP000499080"/>
    </source>
</evidence>
<accession>A0A4Y2KER1</accession>
<evidence type="ECO:0000256" key="1">
    <source>
        <dbReference type="SAM" id="MobiDB-lite"/>
    </source>
</evidence>
<proteinExistence type="predicted"/>
<keyword evidence="3" id="KW-1185">Reference proteome</keyword>
<reference evidence="2 3" key="1">
    <citation type="journal article" date="2019" name="Sci. Rep.">
        <title>Orb-weaving spider Araneus ventricosus genome elucidates the spidroin gene catalogue.</title>
        <authorList>
            <person name="Kono N."/>
            <person name="Nakamura H."/>
            <person name="Ohtoshi R."/>
            <person name="Moran D.A.P."/>
            <person name="Shinohara A."/>
            <person name="Yoshida Y."/>
            <person name="Fujiwara M."/>
            <person name="Mori M."/>
            <person name="Tomita M."/>
            <person name="Arakawa K."/>
        </authorList>
    </citation>
    <scope>NUCLEOTIDE SEQUENCE [LARGE SCALE GENOMIC DNA]</scope>
</reference>
<sequence length="119" mass="13352">MRGQKKHDMKYLFCLRSNDGDGKMEFQGLSDSCEAVQSTETKRRGSINGGSSVESGLEPGISRPRSRDLTTRPPRPKGIEYAFRSSTSSLRATTHFLVDLQFCCKEHTPNFICPARFAF</sequence>
<organism evidence="2 3">
    <name type="scientific">Araneus ventricosus</name>
    <name type="common">Orbweaver spider</name>
    <name type="synonym">Epeira ventricosa</name>
    <dbReference type="NCBI Taxonomy" id="182803"/>
    <lineage>
        <taxon>Eukaryota</taxon>
        <taxon>Metazoa</taxon>
        <taxon>Ecdysozoa</taxon>
        <taxon>Arthropoda</taxon>
        <taxon>Chelicerata</taxon>
        <taxon>Arachnida</taxon>
        <taxon>Araneae</taxon>
        <taxon>Araneomorphae</taxon>
        <taxon>Entelegynae</taxon>
        <taxon>Araneoidea</taxon>
        <taxon>Araneidae</taxon>
        <taxon>Araneus</taxon>
    </lineage>
</organism>
<comment type="caution">
    <text evidence="2">The sequence shown here is derived from an EMBL/GenBank/DDBJ whole genome shotgun (WGS) entry which is preliminary data.</text>
</comment>